<dbReference type="AlphaFoldDB" id="A0A1B6E192"/>
<protein>
    <submittedName>
        <fullName evidence="1">Uncharacterized protein</fullName>
    </submittedName>
</protein>
<accession>A0A1B6E192</accession>
<feature type="non-terminal residue" evidence="1">
    <location>
        <position position="141"/>
    </location>
</feature>
<gene>
    <name evidence="1" type="ORF">g.35033</name>
</gene>
<dbReference type="EMBL" id="GEDC01005608">
    <property type="protein sequence ID" value="JAS31690.1"/>
    <property type="molecule type" value="Transcribed_RNA"/>
</dbReference>
<name>A0A1B6E192_9HEMI</name>
<feature type="non-terminal residue" evidence="1">
    <location>
        <position position="1"/>
    </location>
</feature>
<organism evidence="1">
    <name type="scientific">Clastoptera arizonana</name>
    <name type="common">Arizona spittle bug</name>
    <dbReference type="NCBI Taxonomy" id="38151"/>
    <lineage>
        <taxon>Eukaryota</taxon>
        <taxon>Metazoa</taxon>
        <taxon>Ecdysozoa</taxon>
        <taxon>Arthropoda</taxon>
        <taxon>Hexapoda</taxon>
        <taxon>Insecta</taxon>
        <taxon>Pterygota</taxon>
        <taxon>Neoptera</taxon>
        <taxon>Paraneoptera</taxon>
        <taxon>Hemiptera</taxon>
        <taxon>Auchenorrhyncha</taxon>
        <taxon>Cercopoidea</taxon>
        <taxon>Clastopteridae</taxon>
        <taxon>Clastoptera</taxon>
    </lineage>
</organism>
<evidence type="ECO:0000313" key="1">
    <source>
        <dbReference type="EMBL" id="JAS31690.1"/>
    </source>
</evidence>
<reference evidence="1" key="1">
    <citation type="submission" date="2015-12" db="EMBL/GenBank/DDBJ databases">
        <title>De novo transcriptome assembly of four potential Pierce s Disease insect vectors from Arizona vineyards.</title>
        <authorList>
            <person name="Tassone E.E."/>
        </authorList>
    </citation>
    <scope>NUCLEOTIDE SEQUENCE</scope>
</reference>
<proteinExistence type="predicted"/>
<sequence>AATLIVEASVIFTTQQRKASLKDAYNTIQDLAPTNTSLKFKKDDEPEDNLVASNETFQIPSKKIINKKENINVEHTVQLENKVQKPAVDVEVSTTFSRKKVKPRNKDESDHIKVVIYETVQKDIAPNDRSKAAEFQGPQAP</sequence>